<gene>
    <name evidence="2" type="ORF">pdam_00015607</name>
</gene>
<organism evidence="2 3">
    <name type="scientific">Pocillopora damicornis</name>
    <name type="common">Cauliflower coral</name>
    <name type="synonym">Millepora damicornis</name>
    <dbReference type="NCBI Taxonomy" id="46731"/>
    <lineage>
        <taxon>Eukaryota</taxon>
        <taxon>Metazoa</taxon>
        <taxon>Cnidaria</taxon>
        <taxon>Anthozoa</taxon>
        <taxon>Hexacorallia</taxon>
        <taxon>Scleractinia</taxon>
        <taxon>Astrocoeniina</taxon>
        <taxon>Pocilloporidae</taxon>
        <taxon>Pocillopora</taxon>
    </lineage>
</organism>
<dbReference type="Pfam" id="PF00118">
    <property type="entry name" value="Cpn60_TCP1"/>
    <property type="match status" value="1"/>
</dbReference>
<comment type="caution">
    <text evidence="2">The sequence shown here is derived from an EMBL/GenBank/DDBJ whole genome shotgun (WGS) entry which is preliminary data.</text>
</comment>
<dbReference type="SUPFAM" id="SSF48592">
    <property type="entry name" value="GroEL equatorial domain-like"/>
    <property type="match status" value="1"/>
</dbReference>
<proteinExistence type="inferred from homology"/>
<evidence type="ECO:0000313" key="3">
    <source>
        <dbReference type="Proteomes" id="UP000275408"/>
    </source>
</evidence>
<name>A0A3M6TWQ7_POCDA</name>
<dbReference type="Gene3D" id="3.30.260.10">
    <property type="entry name" value="TCP-1-like chaperonin intermediate domain"/>
    <property type="match status" value="1"/>
</dbReference>
<dbReference type="GO" id="GO:0006457">
    <property type="term" value="P:protein folding"/>
    <property type="evidence" value="ECO:0007669"/>
    <property type="project" value="InterPro"/>
</dbReference>
<dbReference type="InterPro" id="IPR002194">
    <property type="entry name" value="Chaperonin_TCP-1_CS"/>
</dbReference>
<reference evidence="2 3" key="1">
    <citation type="journal article" date="2018" name="Sci. Rep.">
        <title>Comparative analysis of the Pocillopora damicornis genome highlights role of immune system in coral evolution.</title>
        <authorList>
            <person name="Cunning R."/>
            <person name="Bay R.A."/>
            <person name="Gillette P."/>
            <person name="Baker A.C."/>
            <person name="Traylor-Knowles N."/>
        </authorList>
    </citation>
    <scope>NUCLEOTIDE SEQUENCE [LARGE SCALE GENOMIC DNA]</scope>
    <source>
        <strain evidence="2">RSMAS</strain>
        <tissue evidence="2">Whole animal</tissue>
    </source>
</reference>
<dbReference type="InterPro" id="IPR027410">
    <property type="entry name" value="TCP-1-like_intermed_sf"/>
</dbReference>
<dbReference type="OrthoDB" id="528704at2759"/>
<dbReference type="STRING" id="46731.A0A3M6TWQ7"/>
<dbReference type="PANTHER" id="PTHR46787:SF1">
    <property type="entry name" value="MOLECULAR CHAPERONE MKKS"/>
    <property type="match status" value="1"/>
</dbReference>
<evidence type="ECO:0000313" key="2">
    <source>
        <dbReference type="EMBL" id="RMX45816.1"/>
    </source>
</evidence>
<dbReference type="InterPro" id="IPR027413">
    <property type="entry name" value="GROEL-like_equatorial_sf"/>
</dbReference>
<dbReference type="SUPFAM" id="SSF52029">
    <property type="entry name" value="GroEL apical domain-like"/>
    <property type="match status" value="1"/>
</dbReference>
<dbReference type="Gene3D" id="3.50.7.10">
    <property type="entry name" value="GroEL"/>
    <property type="match status" value="1"/>
</dbReference>
<dbReference type="AlphaFoldDB" id="A0A3M6TWQ7"/>
<dbReference type="EMBL" id="RCHS01002773">
    <property type="protein sequence ID" value="RMX45816.1"/>
    <property type="molecule type" value="Genomic_DNA"/>
</dbReference>
<dbReference type="GO" id="GO:0060271">
    <property type="term" value="P:cilium assembly"/>
    <property type="evidence" value="ECO:0007669"/>
    <property type="project" value="InterPro"/>
</dbReference>
<dbReference type="Proteomes" id="UP000275408">
    <property type="component" value="Unassembled WGS sequence"/>
</dbReference>
<dbReference type="GO" id="GO:0051082">
    <property type="term" value="F:unfolded protein binding"/>
    <property type="evidence" value="ECO:0007669"/>
    <property type="project" value="InterPro"/>
</dbReference>
<dbReference type="GO" id="GO:0032502">
    <property type="term" value="P:developmental process"/>
    <property type="evidence" value="ECO:0007669"/>
    <property type="project" value="TreeGrafter"/>
</dbReference>
<dbReference type="InterPro" id="IPR002423">
    <property type="entry name" value="Cpn60/GroEL/TCP-1"/>
</dbReference>
<accession>A0A3M6TWQ7</accession>
<dbReference type="PANTHER" id="PTHR46787">
    <property type="entry name" value="SYNDROMES PUTATIVE CHAPERONIN-RELATED"/>
    <property type="match status" value="1"/>
</dbReference>
<dbReference type="InterPro" id="IPR027409">
    <property type="entry name" value="GroEL-like_apical_dom_sf"/>
</dbReference>
<dbReference type="GO" id="GO:0005737">
    <property type="term" value="C:cytoplasm"/>
    <property type="evidence" value="ECO:0007669"/>
    <property type="project" value="TreeGrafter"/>
</dbReference>
<dbReference type="OMA" id="LFVCQKV"/>
<protein>
    <submittedName>
        <fullName evidence="2">Uncharacterized protein</fullName>
    </submittedName>
</protein>
<dbReference type="Gene3D" id="1.10.560.10">
    <property type="entry name" value="GroEL-like equatorial domain"/>
    <property type="match status" value="1"/>
</dbReference>
<dbReference type="GO" id="GO:1902636">
    <property type="term" value="C:kinociliary basal body"/>
    <property type="evidence" value="ECO:0007669"/>
    <property type="project" value="TreeGrafter"/>
</dbReference>
<dbReference type="InterPro" id="IPR028790">
    <property type="entry name" value="MKKS"/>
</dbReference>
<keyword evidence="3" id="KW-1185">Reference proteome</keyword>
<dbReference type="GO" id="GO:0005634">
    <property type="term" value="C:nucleus"/>
    <property type="evidence" value="ECO:0007669"/>
    <property type="project" value="TreeGrafter"/>
</dbReference>
<dbReference type="GO" id="GO:0016887">
    <property type="term" value="F:ATP hydrolysis activity"/>
    <property type="evidence" value="ECO:0007669"/>
    <property type="project" value="InterPro"/>
</dbReference>
<dbReference type="PROSITE" id="PS00750">
    <property type="entry name" value="TCP1_1"/>
    <property type="match status" value="1"/>
</dbReference>
<evidence type="ECO:0000256" key="1">
    <source>
        <dbReference type="ARBA" id="ARBA00008020"/>
    </source>
</evidence>
<dbReference type="GO" id="GO:0051131">
    <property type="term" value="P:chaperone-mediated protein complex assembly"/>
    <property type="evidence" value="ECO:0007669"/>
    <property type="project" value="TreeGrafter"/>
</dbReference>
<sequence length="590" mass="64656">MEGKSNSSRISTKTSQVLVQPLDDSKIRNLLHTLEDLVKSSLGPSGRLKFFQTSGGGHVTVTSTSSKILHSLSGLSHPISRLILSAVRGHLDAYNDGGLRTALLMLSLIQSAIDMQIPRVLVTQIFEHSLEVLSDHLESCHWKMKMDIGHMKSMMSVVNSIIGTKSACHLSESEKQYISVLLIKAFLQSLPSKMCKDSSCSPLAPLPVQIVTCEGDPVNESKIFLGVLLQAPDIPTFRQNKTLVSPAAKVALYNVSMAGDTDEWFGDSVKTEQTMFRHDTNIESATVRQMLKVADWLISTGVAVIACQKCVHPAVKQYLRDKGALVIDRVSIVHITAVQRLTGAVLLSTFTMDIPVSNFGQLERIEHMVLNNKSYIHLFPQPSLKSSPVCTLVLCAPDETSLEELKTVCQASIIALHETLKQPYVFPGAGCLDTHLASVLRMYGKNCSSEKSRDLGCSKGQIISVINNVALCLESLAKCLEHDGGIEITDSANHHHWSLSPRALELKPSMPYCMCGLVSHDHSLEWSMMGEMITNTSFGSGDKCCTGNSNKLFENVVVDIYSMKINSYRIAFETANAILRIQCIVNSNVV</sequence>
<dbReference type="GO" id="GO:0005524">
    <property type="term" value="F:ATP binding"/>
    <property type="evidence" value="ECO:0007669"/>
    <property type="project" value="InterPro"/>
</dbReference>
<comment type="similarity">
    <text evidence="1">Belongs to the TCP-1 chaperonin family.</text>
</comment>